<proteinExistence type="predicted"/>
<name>A0ABM9YPG5_ACIRA</name>
<reference evidence="1 2" key="1">
    <citation type="submission" date="2009-07" db="EMBL/GenBank/DDBJ databases">
        <authorList>
            <person name="Madupu R."/>
            <person name="Durkin A.S."/>
            <person name="Torralba M."/>
            <person name="Methe B."/>
            <person name="Sutton G.G."/>
            <person name="Strausberg R.L."/>
            <person name="Nelson K.E."/>
        </authorList>
    </citation>
    <scope>NUCLEOTIDE SEQUENCE [LARGE SCALE GENOMIC DNA]</scope>
    <source>
        <strain evidence="1 2">SK82</strain>
    </source>
</reference>
<evidence type="ECO:0000313" key="2">
    <source>
        <dbReference type="Proteomes" id="UP000018419"/>
    </source>
</evidence>
<evidence type="ECO:0008006" key="3">
    <source>
        <dbReference type="Google" id="ProtNLM"/>
    </source>
</evidence>
<organism evidence="1 2">
    <name type="scientific">Acinetobacter radioresistens SK82</name>
    <dbReference type="NCBI Taxonomy" id="596318"/>
    <lineage>
        <taxon>Bacteria</taxon>
        <taxon>Pseudomonadati</taxon>
        <taxon>Pseudomonadota</taxon>
        <taxon>Gammaproteobacteria</taxon>
        <taxon>Moraxellales</taxon>
        <taxon>Moraxellaceae</taxon>
        <taxon>Acinetobacter</taxon>
    </lineage>
</organism>
<dbReference type="EMBL" id="ACVR01000029">
    <property type="protein sequence ID" value="EET82930.1"/>
    <property type="molecule type" value="Genomic_DNA"/>
</dbReference>
<dbReference type="Proteomes" id="UP000018419">
    <property type="component" value="Unassembled WGS sequence"/>
</dbReference>
<accession>A0ABM9YPG5</accession>
<protein>
    <recommendedName>
        <fullName evidence="3">Transposase</fullName>
    </recommendedName>
</protein>
<sequence>MLSYPACPNCQQPGQILGSVNKLDYLLHPVAVIKTYLP</sequence>
<comment type="caution">
    <text evidence="1">The sequence shown here is derived from an EMBL/GenBank/DDBJ whole genome shotgun (WGS) entry which is preliminary data.</text>
</comment>
<gene>
    <name evidence="1" type="ORF">ACIRA0001_1724</name>
</gene>
<evidence type="ECO:0000313" key="1">
    <source>
        <dbReference type="EMBL" id="EET82930.1"/>
    </source>
</evidence>
<keyword evidence="2" id="KW-1185">Reference proteome</keyword>